<proteinExistence type="predicted"/>
<sequence>MTIATKRALMLPYTELFESNFLMLNCCTKNRTFLDGPLTVASARDLFHSLLESTDTFAMAVVDNYNREYIGHIQLSLSKGIGDLLFIFDKAYWGRGYAYETLKSYIPNVCSRFSLTEITATVQEQNLAATKLLSKLGFKSSQRRKNVYTFTCDVVESRTTAL</sequence>
<dbReference type="SUPFAM" id="SSF55729">
    <property type="entry name" value="Acyl-CoA N-acyltransferases (Nat)"/>
    <property type="match status" value="1"/>
</dbReference>
<dbReference type="PROSITE" id="PS51186">
    <property type="entry name" value="GNAT"/>
    <property type="match status" value="1"/>
</dbReference>
<dbReference type="Pfam" id="PF13302">
    <property type="entry name" value="Acetyltransf_3"/>
    <property type="match status" value="1"/>
</dbReference>
<dbReference type="EMBL" id="RJVQ01000006">
    <property type="protein sequence ID" value="RQW62421.1"/>
    <property type="molecule type" value="Genomic_DNA"/>
</dbReference>
<protein>
    <submittedName>
        <fullName evidence="2">N-acetyltransferase</fullName>
    </submittedName>
</protein>
<dbReference type="Gene3D" id="3.40.630.30">
    <property type="match status" value="1"/>
</dbReference>
<feature type="domain" description="N-acetyltransferase" evidence="1">
    <location>
        <begin position="11"/>
        <end position="161"/>
    </location>
</feature>
<dbReference type="PANTHER" id="PTHR43792">
    <property type="entry name" value="GNAT FAMILY, PUTATIVE (AFU_ORTHOLOGUE AFUA_3G00765)-RELATED-RELATED"/>
    <property type="match status" value="1"/>
</dbReference>
<organism evidence="2 3">
    <name type="scientific">Vibrio viridaestus</name>
    <dbReference type="NCBI Taxonomy" id="2487322"/>
    <lineage>
        <taxon>Bacteria</taxon>
        <taxon>Pseudomonadati</taxon>
        <taxon>Pseudomonadota</taxon>
        <taxon>Gammaproteobacteria</taxon>
        <taxon>Vibrionales</taxon>
        <taxon>Vibrionaceae</taxon>
        <taxon>Vibrio</taxon>
    </lineage>
</organism>
<gene>
    <name evidence="2" type="ORF">EES38_14700</name>
</gene>
<dbReference type="RefSeq" id="WP_124937961.1">
    <property type="nucleotide sequence ID" value="NZ_RJVQ01000006.1"/>
</dbReference>
<keyword evidence="3" id="KW-1185">Reference proteome</keyword>
<dbReference type="InterPro" id="IPR051531">
    <property type="entry name" value="N-acetyltransferase"/>
</dbReference>
<dbReference type="InterPro" id="IPR000182">
    <property type="entry name" value="GNAT_dom"/>
</dbReference>
<accession>A0A3N9TDZ6</accession>
<keyword evidence="2" id="KW-0808">Transferase</keyword>
<dbReference type="OrthoDB" id="9801656at2"/>
<evidence type="ECO:0000313" key="3">
    <source>
        <dbReference type="Proteomes" id="UP000281112"/>
    </source>
</evidence>
<dbReference type="InterPro" id="IPR016181">
    <property type="entry name" value="Acyl_CoA_acyltransferase"/>
</dbReference>
<evidence type="ECO:0000259" key="1">
    <source>
        <dbReference type="PROSITE" id="PS51186"/>
    </source>
</evidence>
<evidence type="ECO:0000313" key="2">
    <source>
        <dbReference type="EMBL" id="RQW62421.1"/>
    </source>
</evidence>
<dbReference type="Proteomes" id="UP000281112">
    <property type="component" value="Unassembled WGS sequence"/>
</dbReference>
<comment type="caution">
    <text evidence="2">The sequence shown here is derived from an EMBL/GenBank/DDBJ whole genome shotgun (WGS) entry which is preliminary data.</text>
</comment>
<dbReference type="GO" id="GO:0016747">
    <property type="term" value="F:acyltransferase activity, transferring groups other than amino-acyl groups"/>
    <property type="evidence" value="ECO:0007669"/>
    <property type="project" value="InterPro"/>
</dbReference>
<name>A0A3N9TDZ6_9VIBR</name>
<dbReference type="AlphaFoldDB" id="A0A3N9TDZ6"/>
<dbReference type="PANTHER" id="PTHR43792:SF1">
    <property type="entry name" value="N-ACETYLTRANSFERASE DOMAIN-CONTAINING PROTEIN"/>
    <property type="match status" value="1"/>
</dbReference>
<reference evidence="2 3" key="1">
    <citation type="submission" date="2018-11" db="EMBL/GenBank/DDBJ databases">
        <title>Vibrio LJC006 sp. nov., isolated from seawater during the bloom of the enteromorpha.</title>
        <authorList>
            <person name="Liang J."/>
        </authorList>
    </citation>
    <scope>NUCLEOTIDE SEQUENCE [LARGE SCALE GENOMIC DNA]</scope>
    <source>
        <strain evidence="2 3">LJC006</strain>
    </source>
</reference>